<evidence type="ECO:0000313" key="13">
    <source>
        <dbReference type="EMBL" id="MBA0781597.1"/>
    </source>
</evidence>
<evidence type="ECO:0000313" key="14">
    <source>
        <dbReference type="Proteomes" id="UP000593568"/>
    </source>
</evidence>
<keyword evidence="6" id="KW-0862">Zinc</keyword>
<dbReference type="Pfam" id="PF06203">
    <property type="entry name" value="CCT"/>
    <property type="match status" value="1"/>
</dbReference>
<feature type="domain" description="B box-type" evidence="11">
    <location>
        <begin position="14"/>
        <end position="61"/>
    </location>
</feature>
<dbReference type="GO" id="GO:0006355">
    <property type="term" value="P:regulation of DNA-templated transcription"/>
    <property type="evidence" value="ECO:0007669"/>
    <property type="project" value="UniProtKB-ARBA"/>
</dbReference>
<protein>
    <submittedName>
        <fullName evidence="13">Uncharacterized protein</fullName>
    </submittedName>
</protein>
<evidence type="ECO:0000256" key="7">
    <source>
        <dbReference type="ARBA" id="ARBA00023242"/>
    </source>
</evidence>
<feature type="domain" description="CCT" evidence="12">
    <location>
        <begin position="389"/>
        <end position="431"/>
    </location>
</feature>
<dbReference type="PANTHER" id="PTHR31717:SF65">
    <property type="entry name" value="ZINC FINGER PROTEIN CONSTANS-LIKE 14-LIKE"/>
    <property type="match status" value="1"/>
</dbReference>
<name>A0A7J9F8G4_9ROSI</name>
<dbReference type="InterPro" id="IPR049808">
    <property type="entry name" value="CONSTANS-like_Bbox1"/>
</dbReference>
<evidence type="ECO:0000256" key="6">
    <source>
        <dbReference type="ARBA" id="ARBA00022833"/>
    </source>
</evidence>
<comment type="similarity">
    <text evidence="2">Belongs to the CONSTANS family.</text>
</comment>
<evidence type="ECO:0000256" key="10">
    <source>
        <dbReference type="SAM" id="MobiDB-lite"/>
    </source>
</evidence>
<evidence type="ECO:0000256" key="2">
    <source>
        <dbReference type="ARBA" id="ARBA00010024"/>
    </source>
</evidence>
<dbReference type="EMBL" id="JABEZW010000012">
    <property type="protein sequence ID" value="MBA0781597.1"/>
    <property type="molecule type" value="Genomic_DNA"/>
</dbReference>
<evidence type="ECO:0000256" key="8">
    <source>
        <dbReference type="PROSITE-ProRule" id="PRU00024"/>
    </source>
</evidence>
<evidence type="ECO:0000256" key="4">
    <source>
        <dbReference type="ARBA" id="ARBA00022737"/>
    </source>
</evidence>
<dbReference type="CDD" id="cd19821">
    <property type="entry name" value="Bbox1_BBX-like"/>
    <property type="match status" value="1"/>
</dbReference>
<evidence type="ECO:0000256" key="1">
    <source>
        <dbReference type="ARBA" id="ARBA00004123"/>
    </source>
</evidence>
<evidence type="ECO:0000259" key="11">
    <source>
        <dbReference type="PROSITE" id="PS50119"/>
    </source>
</evidence>
<dbReference type="GO" id="GO:0008270">
    <property type="term" value="F:zinc ion binding"/>
    <property type="evidence" value="ECO:0007669"/>
    <property type="project" value="UniProtKB-KW"/>
</dbReference>
<evidence type="ECO:0000256" key="3">
    <source>
        <dbReference type="ARBA" id="ARBA00022723"/>
    </source>
</evidence>
<keyword evidence="7 9" id="KW-0539">Nucleus</keyword>
<keyword evidence="5 8" id="KW-0863">Zinc-finger</keyword>
<organism evidence="13 14">
    <name type="scientific">Gossypium trilobum</name>
    <dbReference type="NCBI Taxonomy" id="34281"/>
    <lineage>
        <taxon>Eukaryota</taxon>
        <taxon>Viridiplantae</taxon>
        <taxon>Streptophyta</taxon>
        <taxon>Embryophyta</taxon>
        <taxon>Tracheophyta</taxon>
        <taxon>Spermatophyta</taxon>
        <taxon>Magnoliopsida</taxon>
        <taxon>eudicotyledons</taxon>
        <taxon>Gunneridae</taxon>
        <taxon>Pentapetalae</taxon>
        <taxon>rosids</taxon>
        <taxon>malvids</taxon>
        <taxon>Malvales</taxon>
        <taxon>Malvaceae</taxon>
        <taxon>Malvoideae</taxon>
        <taxon>Gossypium</taxon>
    </lineage>
</organism>
<reference evidence="13 14" key="1">
    <citation type="journal article" date="2019" name="Genome Biol. Evol.">
        <title>Insights into the evolution of the New World diploid cottons (Gossypium, subgenus Houzingenia) based on genome sequencing.</title>
        <authorList>
            <person name="Grover C.E."/>
            <person name="Arick M.A. 2nd"/>
            <person name="Thrash A."/>
            <person name="Conover J.L."/>
            <person name="Sanders W.S."/>
            <person name="Peterson D.G."/>
            <person name="Frelichowski J.E."/>
            <person name="Scheffler J.A."/>
            <person name="Scheffler B.E."/>
            <person name="Wendel J.F."/>
        </authorList>
    </citation>
    <scope>NUCLEOTIDE SEQUENCE [LARGE SCALE GENOMIC DNA]</scope>
    <source>
        <strain evidence="13">8</strain>
        <tissue evidence="13">Leaf</tissue>
    </source>
</reference>
<evidence type="ECO:0000259" key="12">
    <source>
        <dbReference type="PROSITE" id="PS51017"/>
    </source>
</evidence>
<dbReference type="InterPro" id="IPR010402">
    <property type="entry name" value="CCT_domain"/>
</dbReference>
<feature type="region of interest" description="Disordered" evidence="10">
    <location>
        <begin position="201"/>
        <end position="220"/>
    </location>
</feature>
<gene>
    <name evidence="13" type="ORF">Gotri_002506</name>
</gene>
<sequence>MMMSRVPKPKPRRSTMSLCHFCNSKPAVLYCSADSARLCLFCDQQVHSANALSLKHVRSQICDGCKAKPASFLCSIDNLMLCHDCDWSSHNKNNNNISSSSSSSSSSNSCVSAMHERAPVEGFSGRPSVVELASLFGFDLKPKDLMNLIPGFSLYERELMNLEDFMVPEEENSCVSSALISSVKLDHEVYRQLVDMGKRDLVRGSGDGDELGPGTPPITSAEQENFATFEVENGDDEEQLQQQTPFTSLLTLQSDDVLRQNDYVAEGELVWDCKSSYLPSQIWDFQSERSKDCEESGAEDAGFVKGCSFFRNNTCNEPFSSCKPTTEESNNVGVVGSLSDSKVVESLETPTCDSTRYVQVMEHPIVGGSEVMNYEAKTNVDMEPLAQNRDNAMLRYKEKKKHRRYDKQIRYESRKTRADTRKRFKGRFVKASEAPDVRV</sequence>
<proteinExistence type="inferred from homology"/>
<dbReference type="InterPro" id="IPR000315">
    <property type="entry name" value="Znf_B-box"/>
</dbReference>
<evidence type="ECO:0000256" key="9">
    <source>
        <dbReference type="PROSITE-ProRule" id="PRU00357"/>
    </source>
</evidence>
<accession>A0A7J9F8G4</accession>
<dbReference type="GO" id="GO:0005634">
    <property type="term" value="C:nucleus"/>
    <property type="evidence" value="ECO:0007669"/>
    <property type="project" value="UniProtKB-SubCell"/>
</dbReference>
<dbReference type="SMART" id="SM00336">
    <property type="entry name" value="BBOX"/>
    <property type="match status" value="1"/>
</dbReference>
<dbReference type="Proteomes" id="UP000593568">
    <property type="component" value="Unassembled WGS sequence"/>
</dbReference>
<comment type="subcellular location">
    <subcellularLocation>
        <location evidence="1 9">Nucleus</location>
    </subcellularLocation>
</comment>
<feature type="domain" description="B box-type" evidence="11">
    <location>
        <begin position="57"/>
        <end position="91"/>
    </location>
</feature>
<evidence type="ECO:0000256" key="5">
    <source>
        <dbReference type="ARBA" id="ARBA00022771"/>
    </source>
</evidence>
<keyword evidence="3" id="KW-0479">Metal-binding</keyword>
<dbReference type="PANTHER" id="PTHR31717">
    <property type="entry name" value="ZINC FINGER PROTEIN CONSTANS-LIKE 10"/>
    <property type="match status" value="1"/>
</dbReference>
<keyword evidence="4" id="KW-0677">Repeat</keyword>
<dbReference type="PROSITE" id="PS50119">
    <property type="entry name" value="ZF_BBOX"/>
    <property type="match status" value="2"/>
</dbReference>
<keyword evidence="14" id="KW-1185">Reference proteome</keyword>
<comment type="caution">
    <text evidence="13">The sequence shown here is derived from an EMBL/GenBank/DDBJ whole genome shotgun (WGS) entry which is preliminary data.</text>
</comment>
<dbReference type="PROSITE" id="PS51017">
    <property type="entry name" value="CCT"/>
    <property type="match status" value="1"/>
</dbReference>
<dbReference type="AlphaFoldDB" id="A0A7J9F8G4"/>
<dbReference type="Pfam" id="PF00643">
    <property type="entry name" value="zf-B_box"/>
    <property type="match status" value="1"/>
</dbReference>